<dbReference type="EMBL" id="BBZA01000214">
    <property type="protein sequence ID" value="GAP63953.1"/>
    <property type="molecule type" value="Genomic_DNA"/>
</dbReference>
<feature type="transmembrane region" description="Helical" evidence="6">
    <location>
        <begin position="438"/>
        <end position="460"/>
    </location>
</feature>
<keyword evidence="3 6" id="KW-1133">Transmembrane helix</keyword>
<keyword evidence="11" id="KW-1185">Reference proteome</keyword>
<evidence type="ECO:0000256" key="5">
    <source>
        <dbReference type="RuleBase" id="RU000320"/>
    </source>
</evidence>
<dbReference type="STRING" id="872965.SE16_06565"/>
<dbReference type="GO" id="GO:0015990">
    <property type="term" value="P:electron transport coupled proton transport"/>
    <property type="evidence" value="ECO:0007669"/>
    <property type="project" value="TreeGrafter"/>
</dbReference>
<dbReference type="Pfam" id="PF00361">
    <property type="entry name" value="Proton_antipo_M"/>
    <property type="match status" value="1"/>
</dbReference>
<reference evidence="11" key="3">
    <citation type="submission" date="2015-08" db="EMBL/GenBank/DDBJ databases">
        <title>Draft Genome Sequence of a Heterotrophic Facultative Anaerobic Bacterium Ardenticatena maritima Strain 110S.</title>
        <authorList>
            <person name="Kawaichi S."/>
            <person name="Yoshida T."/>
            <person name="Sako Y."/>
            <person name="Nakamura R."/>
        </authorList>
    </citation>
    <scope>NUCLEOTIDE SEQUENCE [LARGE SCALE GENOMIC DNA]</scope>
    <source>
        <strain evidence="11">110S</strain>
    </source>
</reference>
<feature type="transmembrane region" description="Helical" evidence="6">
    <location>
        <begin position="171"/>
        <end position="190"/>
    </location>
</feature>
<keyword evidence="2 5" id="KW-0812">Transmembrane</keyword>
<keyword evidence="9" id="KW-0560">Oxidoreductase</keyword>
<evidence type="ECO:0000313" key="9">
    <source>
        <dbReference type="EMBL" id="GAP63953.1"/>
    </source>
</evidence>
<feature type="transmembrane region" description="Helical" evidence="6">
    <location>
        <begin position="588"/>
        <end position="611"/>
    </location>
</feature>
<comment type="subcellular location">
    <subcellularLocation>
        <location evidence="1">Endomembrane system</location>
        <topology evidence="1">Multi-pass membrane protein</topology>
    </subcellularLocation>
    <subcellularLocation>
        <location evidence="5">Membrane</location>
        <topology evidence="5">Multi-pass membrane protein</topology>
    </subcellularLocation>
</comment>
<organism evidence="9 11">
    <name type="scientific">Ardenticatena maritima</name>
    <dbReference type="NCBI Taxonomy" id="872965"/>
    <lineage>
        <taxon>Bacteria</taxon>
        <taxon>Bacillati</taxon>
        <taxon>Chloroflexota</taxon>
        <taxon>Ardenticatenia</taxon>
        <taxon>Ardenticatenales</taxon>
        <taxon>Ardenticatenaceae</taxon>
        <taxon>Ardenticatena</taxon>
    </lineage>
</organism>
<dbReference type="EMBL" id="LGKN01000004">
    <property type="protein sequence ID" value="KPL88456.1"/>
    <property type="molecule type" value="Genomic_DNA"/>
</dbReference>
<feature type="transmembrane region" description="Helical" evidence="6">
    <location>
        <begin position="349"/>
        <end position="375"/>
    </location>
</feature>
<name>A0A0M8K8G0_9CHLR</name>
<dbReference type="InterPro" id="IPR001516">
    <property type="entry name" value="Proton_antipo_N"/>
</dbReference>
<evidence type="ECO:0000313" key="10">
    <source>
        <dbReference type="EMBL" id="KPL88456.1"/>
    </source>
</evidence>
<proteinExistence type="predicted"/>
<dbReference type="Proteomes" id="UP000037784">
    <property type="component" value="Unassembled WGS sequence"/>
</dbReference>
<dbReference type="RefSeq" id="WP_054493724.1">
    <property type="nucleotide sequence ID" value="NZ_BBZA01000214.1"/>
</dbReference>
<reference evidence="10 12" key="2">
    <citation type="submission" date="2015-07" db="EMBL/GenBank/DDBJ databases">
        <title>Whole genome sequence of Ardenticatena maritima DSM 23922.</title>
        <authorList>
            <person name="Hemp J."/>
            <person name="Ward L.M."/>
            <person name="Pace L.A."/>
            <person name="Fischer W.W."/>
        </authorList>
    </citation>
    <scope>NUCLEOTIDE SEQUENCE [LARGE SCALE GENOMIC DNA]</scope>
    <source>
        <strain evidence="10 12">110S</strain>
    </source>
</reference>
<dbReference type="InterPro" id="IPR003945">
    <property type="entry name" value="NU5C-like"/>
</dbReference>
<feature type="transmembrane region" description="Helical" evidence="6">
    <location>
        <begin position="248"/>
        <end position="268"/>
    </location>
</feature>
<feature type="transmembrane region" description="Helical" evidence="6">
    <location>
        <begin position="289"/>
        <end position="308"/>
    </location>
</feature>
<sequence>MESILNYTPLIPVFPIVAFLSIILLTRDNKRLSSTIAIVGAALAWLLSWAVFFASLGAHLAEHPHVQVLDWLPTGTSIFKMSVMVDPLTAIMLVMVPFVATLIFIYSTGYHNLGKREISEEEWLRLTLSGGKEMPEAPYVEPKYSRFFAYVSLFLAGMLTLVVSGNLLLLFIAWEIMGLCSYLLIGFWFYKDSAANAAKKAFLTTRVGDVLLFMGLALLYSKTGSLNLYEILTAEKIELLKEATVTLGFMNIPALPTIALLIFGGAVGKSAQFPLHVWLPDAMEGPTPVSAMIHAATMVAAGVFLVARMLPLFEPLEGSWWLNVVALIGAFTAVFAATIAVAQNDIKRVLAYSTISQLGYMFAALGIGGFIAGVFHMLTHAFFKALLFLGSGSVIHGMEHGVHHVAHHNHGHGDHHDHPDPQDMWNMGNLRKHMPETFWTYLVGTMALAGIPIITAGFWSKDEILAEAYEIWTHEGLTHGAIPFIVWLLLTIGAVLTAFYMGRQLGLVFWGKERTEAAKHAHESPRSMTVPLMVLAIFSIGFGWINIPDNTPVLGAIAESLGIAGWLHHFLAETHMAALGHEYHGVPFVVPVATLSSLLAIAGLVGGIWLYKDVTGDATVSAFERDPVARLFAKIPLIGKPLWRMLENKYYVDEIYSTLVVRPVVAFADFLFKFDDAWIIDPIVNGVGRFGRFLADVGRIIDVYVVDGTVNLVGFMADELSAGLRRLQTGRVQNYLVILLAGVLALAGLFLS</sequence>
<feature type="transmembrane region" description="Helical" evidence="6">
    <location>
        <begin position="529"/>
        <end position="547"/>
    </location>
</feature>
<evidence type="ECO:0000256" key="3">
    <source>
        <dbReference type="ARBA" id="ARBA00022989"/>
    </source>
</evidence>
<dbReference type="OrthoDB" id="9807568at2"/>
<dbReference type="InParanoid" id="A0A0M8K8G0"/>
<dbReference type="PANTHER" id="PTHR42829:SF2">
    <property type="entry name" value="NADH-UBIQUINONE OXIDOREDUCTASE CHAIN 5"/>
    <property type="match status" value="1"/>
</dbReference>
<evidence type="ECO:0000259" key="8">
    <source>
        <dbReference type="Pfam" id="PF00662"/>
    </source>
</evidence>
<dbReference type="FunCoup" id="A0A0M8K8G0">
    <property type="interactions" value="155"/>
</dbReference>
<dbReference type="Proteomes" id="UP000050502">
    <property type="component" value="Unassembled WGS sequence"/>
</dbReference>
<dbReference type="NCBIfam" id="NF005141">
    <property type="entry name" value="PRK06590.1"/>
    <property type="match status" value="1"/>
</dbReference>
<evidence type="ECO:0000259" key="7">
    <source>
        <dbReference type="Pfam" id="PF00361"/>
    </source>
</evidence>
<keyword evidence="4 6" id="KW-0472">Membrane</keyword>
<evidence type="ECO:0000256" key="4">
    <source>
        <dbReference type="ARBA" id="ARBA00023136"/>
    </source>
</evidence>
<gene>
    <name evidence="9" type="primary">nuoL</name>
    <name evidence="9" type="ORF">ARMA_2376</name>
    <name evidence="10" type="ORF">SE16_06565</name>
</gene>
<dbReference type="GO" id="GO:0042773">
    <property type="term" value="P:ATP synthesis coupled electron transport"/>
    <property type="evidence" value="ECO:0007669"/>
    <property type="project" value="InterPro"/>
</dbReference>
<protein>
    <submittedName>
        <fullName evidence="9">NADH-quinone oxidoreductase subunit L</fullName>
        <ecNumber evidence="9">1.6.5.3</ecNumber>
    </submittedName>
</protein>
<reference evidence="9 11" key="1">
    <citation type="journal article" date="2015" name="Genome Announc.">
        <title>Draft Genome Sequence of a Heterotrophic Facultative Anaerobic Thermophilic Bacterium, Ardenticatena maritima Strain 110ST.</title>
        <authorList>
            <person name="Kawaichi S."/>
            <person name="Yoshida T."/>
            <person name="Sako Y."/>
            <person name="Nakamura R."/>
        </authorList>
    </citation>
    <scope>NUCLEOTIDE SEQUENCE [LARGE SCALE GENOMIC DNA]</scope>
    <source>
        <strain evidence="9 11">110S</strain>
    </source>
</reference>
<feature type="domain" description="NADH:quinone oxidoreductase/Mrp antiporter transmembrane" evidence="7">
    <location>
        <begin position="164"/>
        <end position="471"/>
    </location>
</feature>
<feature type="transmembrane region" description="Helical" evidence="6">
    <location>
        <begin position="6"/>
        <end position="25"/>
    </location>
</feature>
<dbReference type="AlphaFoldDB" id="A0A0M8K8G0"/>
<dbReference type="EC" id="1.6.5.3" evidence="9"/>
<evidence type="ECO:0000256" key="6">
    <source>
        <dbReference type="SAM" id="Phobius"/>
    </source>
</evidence>
<evidence type="ECO:0000256" key="1">
    <source>
        <dbReference type="ARBA" id="ARBA00004127"/>
    </source>
</evidence>
<evidence type="ECO:0000256" key="2">
    <source>
        <dbReference type="ARBA" id="ARBA00022692"/>
    </source>
</evidence>
<feature type="transmembrane region" description="Helical" evidence="6">
    <location>
        <begin position="37"/>
        <end position="61"/>
    </location>
</feature>
<dbReference type="GO" id="GO:0008137">
    <property type="term" value="F:NADH dehydrogenase (ubiquinone) activity"/>
    <property type="evidence" value="ECO:0007669"/>
    <property type="project" value="InterPro"/>
</dbReference>
<accession>A0A0M8K8G0</accession>
<feature type="transmembrane region" description="Helical" evidence="6">
    <location>
        <begin position="480"/>
        <end position="502"/>
    </location>
</feature>
<dbReference type="PANTHER" id="PTHR42829">
    <property type="entry name" value="NADH-UBIQUINONE OXIDOREDUCTASE CHAIN 5"/>
    <property type="match status" value="1"/>
</dbReference>
<feature type="domain" description="NADH-Ubiquinone oxidoreductase (complex I) chain 5 N-terminal" evidence="8">
    <location>
        <begin position="71"/>
        <end position="110"/>
    </location>
</feature>
<evidence type="ECO:0000313" key="12">
    <source>
        <dbReference type="Proteomes" id="UP000050502"/>
    </source>
</evidence>
<dbReference type="GO" id="GO:0016020">
    <property type="term" value="C:membrane"/>
    <property type="evidence" value="ECO:0007669"/>
    <property type="project" value="UniProtKB-SubCell"/>
</dbReference>
<comment type="caution">
    <text evidence="9">The sequence shown here is derived from an EMBL/GenBank/DDBJ whole genome shotgun (WGS) entry which is preliminary data.</text>
</comment>
<dbReference type="Pfam" id="PF00662">
    <property type="entry name" value="Proton_antipo_N"/>
    <property type="match status" value="1"/>
</dbReference>
<dbReference type="Gene3D" id="1.20.5.2700">
    <property type="match status" value="2"/>
</dbReference>
<dbReference type="NCBIfam" id="TIGR01974">
    <property type="entry name" value="NDH_I_L"/>
    <property type="match status" value="1"/>
</dbReference>
<dbReference type="InterPro" id="IPR018393">
    <property type="entry name" value="NADHpl_OxRdtase_5_subgr"/>
</dbReference>
<dbReference type="PATRIC" id="fig|872965.6.peg.1351"/>
<feature type="transmembrane region" description="Helical" evidence="6">
    <location>
        <begin position="147"/>
        <end position="165"/>
    </location>
</feature>
<dbReference type="PRINTS" id="PR01434">
    <property type="entry name" value="NADHDHGNASE5"/>
</dbReference>
<dbReference type="InterPro" id="IPR001750">
    <property type="entry name" value="ND/Mrp_TM"/>
</dbReference>
<feature type="transmembrane region" description="Helical" evidence="6">
    <location>
        <begin position="81"/>
        <end position="106"/>
    </location>
</feature>
<evidence type="ECO:0000313" key="11">
    <source>
        <dbReference type="Proteomes" id="UP000037784"/>
    </source>
</evidence>
<feature type="transmembrane region" description="Helical" evidence="6">
    <location>
        <begin position="320"/>
        <end position="342"/>
    </location>
</feature>
<dbReference type="GO" id="GO:0003954">
    <property type="term" value="F:NADH dehydrogenase activity"/>
    <property type="evidence" value="ECO:0007669"/>
    <property type="project" value="TreeGrafter"/>
</dbReference>
<feature type="transmembrane region" description="Helical" evidence="6">
    <location>
        <begin position="734"/>
        <end position="751"/>
    </location>
</feature>
<dbReference type="GO" id="GO:0012505">
    <property type="term" value="C:endomembrane system"/>
    <property type="evidence" value="ECO:0007669"/>
    <property type="project" value="UniProtKB-SubCell"/>
</dbReference>